<name>A0A1G7IKD6_9SPHI</name>
<dbReference type="InterPro" id="IPR035386">
    <property type="entry name" value="Arm-DNA-bind_5"/>
</dbReference>
<evidence type="ECO:0000256" key="2">
    <source>
        <dbReference type="ARBA" id="ARBA00023125"/>
    </source>
</evidence>
<dbReference type="Proteomes" id="UP000199072">
    <property type="component" value="Unassembled WGS sequence"/>
</dbReference>
<comment type="similarity">
    <text evidence="1">Belongs to the 'phage' integrase family.</text>
</comment>
<dbReference type="RefSeq" id="WP_091153151.1">
    <property type="nucleotide sequence ID" value="NZ_FNAI01000013.1"/>
</dbReference>
<evidence type="ECO:0000259" key="4">
    <source>
        <dbReference type="PROSITE" id="PS51898"/>
    </source>
</evidence>
<accession>A0A1G7IKD6</accession>
<dbReference type="OrthoDB" id="892893at2"/>
<evidence type="ECO:0000256" key="1">
    <source>
        <dbReference type="ARBA" id="ARBA00008857"/>
    </source>
</evidence>
<dbReference type="Pfam" id="PF13102">
    <property type="entry name" value="Phage_int_SAM_5"/>
    <property type="match status" value="1"/>
</dbReference>
<dbReference type="SUPFAM" id="SSF56349">
    <property type="entry name" value="DNA breaking-rejoining enzymes"/>
    <property type="match status" value="1"/>
</dbReference>
<evidence type="ECO:0000256" key="3">
    <source>
        <dbReference type="ARBA" id="ARBA00023172"/>
    </source>
</evidence>
<dbReference type="Pfam" id="PF00589">
    <property type="entry name" value="Phage_integrase"/>
    <property type="match status" value="1"/>
</dbReference>
<evidence type="ECO:0000313" key="6">
    <source>
        <dbReference type="Proteomes" id="UP000199072"/>
    </source>
</evidence>
<dbReference type="STRING" id="1391627.SAMN05216464_11360"/>
<dbReference type="GO" id="GO:0015074">
    <property type="term" value="P:DNA integration"/>
    <property type="evidence" value="ECO:0007669"/>
    <property type="project" value="InterPro"/>
</dbReference>
<sequence>MLEKSFGLLFFLKASKSQSVPNLRTVYLRITVDGNSKELSTKRNWPQSRWSQSAGRATGTKEDVKSLNAYLDLLASQVYQAKLKLIESQKPVTAEALKNLMTGEGDNKHMILEAFKLHNEQMKALVGTEFAPATLMRYKTAYAHTKAFVKWKYDKEDFDINELNYEFVSQFAFWLKSERKCAHNATVKYIGNLKKIVLECMKKGWLVKDPFANFKTNKKEVHRIALTKEELKAIANKKFGVERLNYVRDIFLFSCYTGLAYIDVYQLRRSDIITGVDDGQWIITTRQKTESATRIPLLPQALEIMEKYKDDVRCAARGLVLPVLTNQKMNSYLKEIGDSCDISNALTFHIARHTFATTVTLSNGVPIETVSKMLGHKSLKQTQQYAKIVDLKISEDMQRLRDKLQ</sequence>
<dbReference type="InterPro" id="IPR013762">
    <property type="entry name" value="Integrase-like_cat_sf"/>
</dbReference>
<dbReference type="Gene3D" id="1.10.443.10">
    <property type="entry name" value="Intergrase catalytic core"/>
    <property type="match status" value="1"/>
</dbReference>
<dbReference type="InterPro" id="IPR011010">
    <property type="entry name" value="DNA_brk_join_enz"/>
</dbReference>
<proteinExistence type="inferred from homology"/>
<dbReference type="InterPro" id="IPR010998">
    <property type="entry name" value="Integrase_recombinase_N"/>
</dbReference>
<dbReference type="Pfam" id="PF17293">
    <property type="entry name" value="Arm-DNA-bind_5"/>
    <property type="match status" value="1"/>
</dbReference>
<dbReference type="InterPro" id="IPR025269">
    <property type="entry name" value="SAM-like_dom"/>
</dbReference>
<reference evidence="5 6" key="1">
    <citation type="submission" date="2016-10" db="EMBL/GenBank/DDBJ databases">
        <authorList>
            <person name="de Groot N.N."/>
        </authorList>
    </citation>
    <scope>NUCLEOTIDE SEQUENCE [LARGE SCALE GENOMIC DNA]</scope>
    <source>
        <strain evidence="5 6">47C3B</strain>
    </source>
</reference>
<dbReference type="PANTHER" id="PTHR30349">
    <property type="entry name" value="PHAGE INTEGRASE-RELATED"/>
    <property type="match status" value="1"/>
</dbReference>
<keyword evidence="6" id="KW-1185">Reference proteome</keyword>
<dbReference type="GO" id="GO:0003677">
    <property type="term" value="F:DNA binding"/>
    <property type="evidence" value="ECO:0007669"/>
    <property type="project" value="UniProtKB-KW"/>
</dbReference>
<dbReference type="Gene3D" id="1.10.150.130">
    <property type="match status" value="1"/>
</dbReference>
<dbReference type="PANTHER" id="PTHR30349:SF64">
    <property type="entry name" value="PROPHAGE INTEGRASE INTD-RELATED"/>
    <property type="match status" value="1"/>
</dbReference>
<dbReference type="EMBL" id="FNAI01000013">
    <property type="protein sequence ID" value="SDF12996.1"/>
    <property type="molecule type" value="Genomic_DNA"/>
</dbReference>
<dbReference type="CDD" id="cd01185">
    <property type="entry name" value="INTN1_C_like"/>
    <property type="match status" value="1"/>
</dbReference>
<dbReference type="InterPro" id="IPR050090">
    <property type="entry name" value="Tyrosine_recombinase_XerCD"/>
</dbReference>
<organism evidence="5 6">
    <name type="scientific">Mucilaginibacter pineti</name>
    <dbReference type="NCBI Taxonomy" id="1391627"/>
    <lineage>
        <taxon>Bacteria</taxon>
        <taxon>Pseudomonadati</taxon>
        <taxon>Bacteroidota</taxon>
        <taxon>Sphingobacteriia</taxon>
        <taxon>Sphingobacteriales</taxon>
        <taxon>Sphingobacteriaceae</taxon>
        <taxon>Mucilaginibacter</taxon>
    </lineage>
</organism>
<gene>
    <name evidence="5" type="ORF">SAMN05216464_11360</name>
</gene>
<protein>
    <submittedName>
        <fullName evidence="5">Site-specific recombinase XerD</fullName>
    </submittedName>
</protein>
<dbReference type="GO" id="GO:0006310">
    <property type="term" value="P:DNA recombination"/>
    <property type="evidence" value="ECO:0007669"/>
    <property type="project" value="UniProtKB-KW"/>
</dbReference>
<dbReference type="AlphaFoldDB" id="A0A1G7IKD6"/>
<feature type="domain" description="Tyr recombinase" evidence="4">
    <location>
        <begin position="221"/>
        <end position="405"/>
    </location>
</feature>
<keyword evidence="3" id="KW-0233">DNA recombination</keyword>
<evidence type="ECO:0000313" key="5">
    <source>
        <dbReference type="EMBL" id="SDF12996.1"/>
    </source>
</evidence>
<keyword evidence="2" id="KW-0238">DNA-binding</keyword>
<dbReference type="InterPro" id="IPR002104">
    <property type="entry name" value="Integrase_catalytic"/>
</dbReference>
<dbReference type="PROSITE" id="PS51898">
    <property type="entry name" value="TYR_RECOMBINASE"/>
    <property type="match status" value="1"/>
</dbReference>